<dbReference type="AlphaFoldDB" id="A0A024TK16"/>
<dbReference type="InterPro" id="IPR025533">
    <property type="entry name" value="DUF4419"/>
</dbReference>
<dbReference type="RefSeq" id="XP_008877743.1">
    <property type="nucleotide sequence ID" value="XM_008879521.1"/>
</dbReference>
<dbReference type="PANTHER" id="PTHR31252">
    <property type="entry name" value="DUF4419 DOMAIN-CONTAINING PROTEIN"/>
    <property type="match status" value="1"/>
</dbReference>
<evidence type="ECO:0000313" key="1">
    <source>
        <dbReference type="EMBL" id="ETV93702.1"/>
    </source>
</evidence>
<dbReference type="Pfam" id="PF14388">
    <property type="entry name" value="DUF4419"/>
    <property type="match status" value="1"/>
</dbReference>
<accession>A0A024TK16</accession>
<dbReference type="PANTHER" id="PTHR31252:SF11">
    <property type="entry name" value="DUF4419 DOMAIN-CONTAINING PROTEIN"/>
    <property type="match status" value="1"/>
</dbReference>
<name>A0A024TK16_9STRA</name>
<dbReference type="OrthoDB" id="9978173at2759"/>
<dbReference type="EMBL" id="KI913990">
    <property type="protein sequence ID" value="ETV93702.1"/>
    <property type="molecule type" value="Genomic_DNA"/>
</dbReference>
<gene>
    <name evidence="1" type="ORF">H310_12466</name>
</gene>
<protein>
    <submittedName>
        <fullName evidence="1">Uncharacterized protein</fullName>
    </submittedName>
</protein>
<dbReference type="GeneID" id="20089516"/>
<sequence length="368" mass="41002">MVTFAVSPVEANKVELNEWERPTGHPVAERREYKDANCRDVLQASPNLDARIGSPNGFVHGVVRAYNNHHHLVLRPDDVWLAIMTQFGLFVNKNAEDLRHALVKHQEGQKELVVKDVGSLRTVDYGYMATQMIDQMTDHLVDPALSEWVLPSFSTTTFHDRIVGSVVMMASMKKYFTYSCQLACGIPTVTLLGTVSDWEDIRRRADKLATFGDLTTKWMSMLTPVLDQFVAAANNKPDVEFWQRICHSVSHGSGSCHLSGWITVFSVFDDAGVWQGDLDAVEILQIRKARPGEFTPYGSHVREMVKLGGDFPVVEVGKVTAGYLTVDVKIDDNGTEYKSVMFAGHLAYEALVDGTSIQPTLAWAIALK</sequence>
<dbReference type="STRING" id="157072.A0A024TK16"/>
<dbReference type="eggNOG" id="ENOG502RPX4">
    <property type="taxonomic scope" value="Eukaryota"/>
</dbReference>
<dbReference type="VEuPathDB" id="FungiDB:H310_12466"/>
<proteinExistence type="predicted"/>
<reference evidence="1" key="1">
    <citation type="submission" date="2013-12" db="EMBL/GenBank/DDBJ databases">
        <title>The Genome Sequence of Aphanomyces invadans NJM9701.</title>
        <authorList>
            <consortium name="The Broad Institute Genomics Platform"/>
            <person name="Russ C."/>
            <person name="Tyler B."/>
            <person name="van West P."/>
            <person name="Dieguez-Uribeondo J."/>
            <person name="Young S.K."/>
            <person name="Zeng Q."/>
            <person name="Gargeya S."/>
            <person name="Fitzgerald M."/>
            <person name="Abouelleil A."/>
            <person name="Alvarado L."/>
            <person name="Chapman S.B."/>
            <person name="Gainer-Dewar J."/>
            <person name="Goldberg J."/>
            <person name="Griggs A."/>
            <person name="Gujja S."/>
            <person name="Hansen M."/>
            <person name="Howarth C."/>
            <person name="Imamovic A."/>
            <person name="Ireland A."/>
            <person name="Larimer J."/>
            <person name="McCowan C."/>
            <person name="Murphy C."/>
            <person name="Pearson M."/>
            <person name="Poon T.W."/>
            <person name="Priest M."/>
            <person name="Roberts A."/>
            <person name="Saif S."/>
            <person name="Shea T."/>
            <person name="Sykes S."/>
            <person name="Wortman J."/>
            <person name="Nusbaum C."/>
            <person name="Birren B."/>
        </authorList>
    </citation>
    <scope>NUCLEOTIDE SEQUENCE [LARGE SCALE GENOMIC DNA]</scope>
    <source>
        <strain evidence="1">NJM9701</strain>
    </source>
</reference>
<organism evidence="1">
    <name type="scientific">Aphanomyces invadans</name>
    <dbReference type="NCBI Taxonomy" id="157072"/>
    <lineage>
        <taxon>Eukaryota</taxon>
        <taxon>Sar</taxon>
        <taxon>Stramenopiles</taxon>
        <taxon>Oomycota</taxon>
        <taxon>Saprolegniomycetes</taxon>
        <taxon>Saprolegniales</taxon>
        <taxon>Verrucalvaceae</taxon>
        <taxon>Aphanomyces</taxon>
    </lineage>
</organism>